<dbReference type="AlphaFoldDB" id="A0A9W6ETS1"/>
<keyword evidence="2" id="KW-1185">Reference proteome</keyword>
<sequence length="104" mass="11729">MKLLIITAVSEFETDIKLLLKKSEVQVFSCQEVTGYKDVTDTDIEGNWFAGEMISTNSILCYAFVTAENVNDVIANIDEFNNKQDFLSKVHVAEVAIERTNTFI</sequence>
<comment type="caution">
    <text evidence="1">The sequence shown here is derived from an EMBL/GenBank/DDBJ whole genome shotgun (WGS) entry which is preliminary data.</text>
</comment>
<reference evidence="1" key="1">
    <citation type="submission" date="2022-07" db="EMBL/GenBank/DDBJ databases">
        <title>Taxonomy of Novel Oxalotrophic and Methylotrophic Bacteria.</title>
        <authorList>
            <person name="Sahin N."/>
            <person name="Tani A."/>
        </authorList>
    </citation>
    <scope>NUCLEOTIDE SEQUENCE</scope>
    <source>
        <strain evidence="1">AM327</strain>
    </source>
</reference>
<dbReference type="RefSeq" id="WP_281752154.1">
    <property type="nucleotide sequence ID" value="NZ_BRVP01000003.1"/>
</dbReference>
<dbReference type="Proteomes" id="UP001143545">
    <property type="component" value="Unassembled WGS sequence"/>
</dbReference>
<name>A0A9W6ETS1_9FLAO</name>
<dbReference type="EMBL" id="BRVP01000003">
    <property type="protein sequence ID" value="GLB51529.1"/>
    <property type="molecule type" value="Genomic_DNA"/>
</dbReference>
<protein>
    <submittedName>
        <fullName evidence="1">Uncharacterized protein</fullName>
    </submittedName>
</protein>
<organism evidence="1 2">
    <name type="scientific">Neptunitalea chrysea</name>
    <dbReference type="NCBI Taxonomy" id="1647581"/>
    <lineage>
        <taxon>Bacteria</taxon>
        <taxon>Pseudomonadati</taxon>
        <taxon>Bacteroidota</taxon>
        <taxon>Flavobacteriia</taxon>
        <taxon>Flavobacteriales</taxon>
        <taxon>Flavobacteriaceae</taxon>
        <taxon>Neptunitalea</taxon>
    </lineage>
</organism>
<proteinExistence type="predicted"/>
<evidence type="ECO:0000313" key="1">
    <source>
        <dbReference type="EMBL" id="GLB51529.1"/>
    </source>
</evidence>
<accession>A0A9W6ETS1</accession>
<gene>
    <name evidence="1" type="ORF">NBRC110019_05680</name>
</gene>
<evidence type="ECO:0000313" key="2">
    <source>
        <dbReference type="Proteomes" id="UP001143545"/>
    </source>
</evidence>